<feature type="region of interest" description="Disordered" evidence="1">
    <location>
        <begin position="1"/>
        <end position="31"/>
    </location>
</feature>
<feature type="region of interest" description="Disordered" evidence="1">
    <location>
        <begin position="104"/>
        <end position="125"/>
    </location>
</feature>
<feature type="region of interest" description="Disordered" evidence="1">
    <location>
        <begin position="253"/>
        <end position="278"/>
    </location>
</feature>
<dbReference type="OrthoDB" id="10625476at2759"/>
<evidence type="ECO:0000313" key="2">
    <source>
        <dbReference type="EMBL" id="ABO94084.1"/>
    </source>
</evidence>
<keyword evidence="3" id="KW-1185">Reference proteome</keyword>
<dbReference type="GeneID" id="4999826"/>
<dbReference type="Gramene" id="ABO94084">
    <property type="protein sequence ID" value="ABO94084"/>
    <property type="gene ID" value="OSTLU_13669"/>
</dbReference>
<dbReference type="Proteomes" id="UP000001568">
    <property type="component" value="Chromosome 1"/>
</dbReference>
<accession>A4RQT8</accession>
<feature type="compositionally biased region" description="Polar residues" evidence="1">
    <location>
        <begin position="19"/>
        <end position="28"/>
    </location>
</feature>
<proteinExistence type="predicted"/>
<dbReference type="KEGG" id="olu:OSTLU_13669"/>
<dbReference type="HOGENOM" id="CLU_765898_0_0_1"/>
<sequence>MTARDGGVEAENVARVRESSQSAEGASTANGARARLGLGAAKAWLAGKASRAKIAVRAKTKAVVRRVKLELREQFPPPDVWFEHMERLEEVAAFEAAERERATAVVESSSDGVGAATSTPEDVGEPEASVASVAGSEDVIDASADVEELNLDFERCALSPCEASTSYDENDYVFDEEDGDDHGTDEHRVVVVPRALALDGALPQSNTVSFVPPPKALKLTGKVIDSSKANTFWAGARSRTGFDFSRDAPVVRVTPSSPASPECPIPSPPHAEKTAHAETPPWYLKRLDRESRELAKTARTLIDWTTDLFDVSAPDADAPTTESHLDADVTVNSKTKMENVWINVGECDLVIAVPSSNCEKCE</sequence>
<gene>
    <name evidence="2" type="ORF">OSTLU_13669</name>
</gene>
<protein>
    <submittedName>
        <fullName evidence="2">Uncharacterized protein</fullName>
    </submittedName>
</protein>
<dbReference type="RefSeq" id="XP_001415792.1">
    <property type="nucleotide sequence ID" value="XM_001415755.1"/>
</dbReference>
<feature type="compositionally biased region" description="Polar residues" evidence="1">
    <location>
        <begin position="108"/>
        <end position="120"/>
    </location>
</feature>
<evidence type="ECO:0000313" key="3">
    <source>
        <dbReference type="Proteomes" id="UP000001568"/>
    </source>
</evidence>
<organism evidence="2 3">
    <name type="scientific">Ostreococcus lucimarinus (strain CCE9901)</name>
    <dbReference type="NCBI Taxonomy" id="436017"/>
    <lineage>
        <taxon>Eukaryota</taxon>
        <taxon>Viridiplantae</taxon>
        <taxon>Chlorophyta</taxon>
        <taxon>Mamiellophyceae</taxon>
        <taxon>Mamiellales</taxon>
        <taxon>Bathycoccaceae</taxon>
        <taxon>Ostreococcus</taxon>
    </lineage>
</organism>
<dbReference type="AlphaFoldDB" id="A4RQT8"/>
<reference evidence="2 3" key="1">
    <citation type="journal article" date="2007" name="Proc. Natl. Acad. Sci. U.S.A.">
        <title>The tiny eukaryote Ostreococcus provides genomic insights into the paradox of plankton speciation.</title>
        <authorList>
            <person name="Palenik B."/>
            <person name="Grimwood J."/>
            <person name="Aerts A."/>
            <person name="Rouze P."/>
            <person name="Salamov A."/>
            <person name="Putnam N."/>
            <person name="Dupont C."/>
            <person name="Jorgensen R."/>
            <person name="Derelle E."/>
            <person name="Rombauts S."/>
            <person name="Zhou K."/>
            <person name="Otillar R."/>
            <person name="Merchant S.S."/>
            <person name="Podell S."/>
            <person name="Gaasterland T."/>
            <person name="Napoli C."/>
            <person name="Gendler K."/>
            <person name="Manuell A."/>
            <person name="Tai V."/>
            <person name="Vallon O."/>
            <person name="Piganeau G."/>
            <person name="Jancek S."/>
            <person name="Heijde M."/>
            <person name="Jabbari K."/>
            <person name="Bowler C."/>
            <person name="Lohr M."/>
            <person name="Robbens S."/>
            <person name="Werner G."/>
            <person name="Dubchak I."/>
            <person name="Pazour G.J."/>
            <person name="Ren Q."/>
            <person name="Paulsen I."/>
            <person name="Delwiche C."/>
            <person name="Schmutz J."/>
            <person name="Rokhsar D."/>
            <person name="Van de Peer Y."/>
            <person name="Moreau H."/>
            <person name="Grigoriev I.V."/>
        </authorList>
    </citation>
    <scope>NUCLEOTIDE SEQUENCE [LARGE SCALE GENOMIC DNA]</scope>
    <source>
        <strain evidence="2 3">CCE9901</strain>
    </source>
</reference>
<evidence type="ECO:0000256" key="1">
    <source>
        <dbReference type="SAM" id="MobiDB-lite"/>
    </source>
</evidence>
<dbReference type="EMBL" id="CP000581">
    <property type="protein sequence ID" value="ABO94084.1"/>
    <property type="molecule type" value="Genomic_DNA"/>
</dbReference>
<name>A4RQT8_OSTLU</name>